<accession>A0A7T8H2F9</accession>
<organism evidence="1 2">
    <name type="scientific">Caligus rogercresseyi</name>
    <name type="common">Sea louse</name>
    <dbReference type="NCBI Taxonomy" id="217165"/>
    <lineage>
        <taxon>Eukaryota</taxon>
        <taxon>Metazoa</taxon>
        <taxon>Ecdysozoa</taxon>
        <taxon>Arthropoda</taxon>
        <taxon>Crustacea</taxon>
        <taxon>Multicrustacea</taxon>
        <taxon>Hexanauplia</taxon>
        <taxon>Copepoda</taxon>
        <taxon>Siphonostomatoida</taxon>
        <taxon>Caligidae</taxon>
        <taxon>Caligus</taxon>
    </lineage>
</organism>
<reference evidence="2" key="1">
    <citation type="submission" date="2021-01" db="EMBL/GenBank/DDBJ databases">
        <title>Caligus Genome Assembly.</title>
        <authorList>
            <person name="Gallardo-Escarate C."/>
        </authorList>
    </citation>
    <scope>NUCLEOTIDE SEQUENCE [LARGE SCALE GENOMIC DNA]</scope>
</reference>
<dbReference type="AlphaFoldDB" id="A0A7T8H2F9"/>
<sequence>KEIQRRKAIEEDRRRVVESIDVLNTRNTEMEGQLIDARMKIDNLEKLLEQKE</sequence>
<name>A0A7T8H2F9_CALRO</name>
<protein>
    <submittedName>
        <fullName evidence="1">Uncharacterized protein</fullName>
    </submittedName>
</protein>
<feature type="non-terminal residue" evidence="1">
    <location>
        <position position="1"/>
    </location>
</feature>
<dbReference type="Proteomes" id="UP000595437">
    <property type="component" value="Chromosome 11"/>
</dbReference>
<evidence type="ECO:0000313" key="2">
    <source>
        <dbReference type="Proteomes" id="UP000595437"/>
    </source>
</evidence>
<proteinExistence type="predicted"/>
<evidence type="ECO:0000313" key="1">
    <source>
        <dbReference type="EMBL" id="QQP42275.1"/>
    </source>
</evidence>
<keyword evidence="2" id="KW-1185">Reference proteome</keyword>
<gene>
    <name evidence="1" type="ORF">FKW44_016886</name>
</gene>
<dbReference type="EMBL" id="CP045900">
    <property type="protein sequence ID" value="QQP42275.1"/>
    <property type="molecule type" value="Genomic_DNA"/>
</dbReference>
<feature type="non-terminal residue" evidence="1">
    <location>
        <position position="52"/>
    </location>
</feature>